<proteinExistence type="inferred from homology"/>
<keyword evidence="4" id="KW-0576">Peroxisome</keyword>
<feature type="binding site" evidence="2">
    <location>
        <begin position="15"/>
        <end position="21"/>
    </location>
    <ligand>
        <name>FAD</name>
        <dbReference type="ChEBI" id="CHEBI:57692"/>
    </ligand>
</feature>
<dbReference type="GO" id="GO:0050660">
    <property type="term" value="F:flavin adenine dinucleotide binding"/>
    <property type="evidence" value="ECO:0007669"/>
    <property type="project" value="InterPro"/>
</dbReference>
<gene>
    <name evidence="5" type="ORF">KIN20_028680</name>
</gene>
<keyword evidence="4" id="KW-0285">Flavoprotein</keyword>
<name>A0AAD5R1B3_PARTN</name>
<evidence type="ECO:0000313" key="6">
    <source>
        <dbReference type="Proteomes" id="UP001196413"/>
    </source>
</evidence>
<dbReference type="Proteomes" id="UP001196413">
    <property type="component" value="Unassembled WGS sequence"/>
</dbReference>
<comment type="similarity">
    <text evidence="1 4">Belongs to the FAD-binding oxidoreductase/transferase type 4 family.</text>
</comment>
<feature type="site" description="Important for enzyme activity" evidence="3">
    <location>
        <position position="64"/>
    </location>
</feature>
<evidence type="ECO:0000256" key="1">
    <source>
        <dbReference type="ARBA" id="ARBA00008000"/>
    </source>
</evidence>
<evidence type="ECO:0000256" key="4">
    <source>
        <dbReference type="RuleBase" id="RU363113"/>
    </source>
</evidence>
<protein>
    <recommendedName>
        <fullName evidence="4">Alkylglycerone-phosphate synthase</fullName>
        <shortName evidence="4">Alkyl-DHAP synthase</shortName>
        <ecNumber evidence="4">2.5.1.26</ecNumber>
    </recommendedName>
</protein>
<sequence length="103" mass="11430">MSSGPDHHHIIMGSEGTLGVVTEVTIIIFPLPKVKRYGSLVFPDFAHGKLGREWRRCAMGGLVRSMDWSFAIHGPTTTRVERLQLVRAAAGLVAKRMEDMDID</sequence>
<keyword evidence="4" id="KW-0443">Lipid metabolism</keyword>
<dbReference type="PANTHER" id="PTHR46568:SF1">
    <property type="entry name" value="ALKYLDIHYDROXYACETONEPHOSPHATE SYNTHASE, PEROXISOMAL"/>
    <property type="match status" value="1"/>
</dbReference>
<evidence type="ECO:0000256" key="2">
    <source>
        <dbReference type="PIRSR" id="PIRSR625650-3"/>
    </source>
</evidence>
<dbReference type="GO" id="GO:0008610">
    <property type="term" value="P:lipid biosynthetic process"/>
    <property type="evidence" value="ECO:0007669"/>
    <property type="project" value="InterPro"/>
</dbReference>
<dbReference type="AlphaFoldDB" id="A0AAD5R1B3"/>
<reference evidence="5" key="1">
    <citation type="submission" date="2021-06" db="EMBL/GenBank/DDBJ databases">
        <title>Parelaphostrongylus tenuis whole genome reference sequence.</title>
        <authorList>
            <person name="Garwood T.J."/>
            <person name="Larsen P.A."/>
            <person name="Fountain-Jones N.M."/>
            <person name="Garbe J.R."/>
            <person name="Macchietto M.G."/>
            <person name="Kania S.A."/>
            <person name="Gerhold R.W."/>
            <person name="Richards J.E."/>
            <person name="Wolf T.M."/>
        </authorList>
    </citation>
    <scope>NUCLEOTIDE SEQUENCE</scope>
    <source>
        <strain evidence="5">MNPRO001-30</strain>
        <tissue evidence="5">Meninges</tissue>
    </source>
</reference>
<comment type="pathway">
    <text evidence="4">Glycerolipid metabolism; ether lipid biosynthesis.</text>
</comment>
<dbReference type="InterPro" id="IPR036318">
    <property type="entry name" value="FAD-bd_PCMH-like_sf"/>
</dbReference>
<comment type="subunit">
    <text evidence="4">Homodimer.</text>
</comment>
<evidence type="ECO:0000313" key="5">
    <source>
        <dbReference type="EMBL" id="KAJ1367711.1"/>
    </source>
</evidence>
<dbReference type="Gene3D" id="3.40.462.40">
    <property type="entry name" value="FAD-linked oxidase, cap domain/gating helix"/>
    <property type="match status" value="1"/>
</dbReference>
<keyword evidence="4" id="KW-0444">Lipid biosynthesis</keyword>
<keyword evidence="4" id="KW-0808">Transferase</keyword>
<dbReference type="EC" id="2.5.1.26" evidence="4"/>
<dbReference type="EMBL" id="JAHQIW010005989">
    <property type="protein sequence ID" value="KAJ1367711.1"/>
    <property type="molecule type" value="Genomic_DNA"/>
</dbReference>
<dbReference type="GO" id="GO:0005777">
    <property type="term" value="C:peroxisome"/>
    <property type="evidence" value="ECO:0007669"/>
    <property type="project" value="UniProtKB-SubCell"/>
</dbReference>
<organism evidence="5 6">
    <name type="scientific">Parelaphostrongylus tenuis</name>
    <name type="common">Meningeal worm</name>
    <dbReference type="NCBI Taxonomy" id="148309"/>
    <lineage>
        <taxon>Eukaryota</taxon>
        <taxon>Metazoa</taxon>
        <taxon>Ecdysozoa</taxon>
        <taxon>Nematoda</taxon>
        <taxon>Chromadorea</taxon>
        <taxon>Rhabditida</taxon>
        <taxon>Rhabditina</taxon>
        <taxon>Rhabditomorpha</taxon>
        <taxon>Strongyloidea</taxon>
        <taxon>Metastrongylidae</taxon>
        <taxon>Parelaphostrongylus</taxon>
    </lineage>
</organism>
<dbReference type="InterPro" id="IPR025650">
    <property type="entry name" value="Alkyl-DHAP_Synthase"/>
</dbReference>
<dbReference type="PANTHER" id="PTHR46568">
    <property type="entry name" value="ALKYLDIHYDROXYACETONEPHOSPHATE SYNTHASE, PEROXISOMAL"/>
    <property type="match status" value="1"/>
</dbReference>
<dbReference type="SUPFAM" id="SSF56176">
    <property type="entry name" value="FAD-binding/transporter-associated domain-like"/>
    <property type="match status" value="1"/>
</dbReference>
<keyword evidence="6" id="KW-1185">Reference proteome</keyword>
<comment type="subcellular location">
    <subcellularLocation>
        <location evidence="4">Peroxisome</location>
    </subcellularLocation>
</comment>
<evidence type="ECO:0000256" key="3">
    <source>
        <dbReference type="PIRSR" id="PIRSR625650-4"/>
    </source>
</evidence>
<comment type="function">
    <text evidence="4">Catalyzes the exchange of an acyl for a long-chain alkyl group and the formation of the ether bond in the biosynthesis of ether phospholipids.</text>
</comment>
<comment type="cofactor">
    <cofactor evidence="2 4">
        <name>FAD</name>
        <dbReference type="ChEBI" id="CHEBI:57692"/>
    </cofactor>
</comment>
<accession>A0AAD5R1B3</accession>
<comment type="catalytic activity">
    <reaction evidence="4">
        <text>a long chain fatty alcohol + a 1-acylglycerone 3-phosphate = a 1-O-alkylglycerone 3-phosphate + a long-chain fatty acid + H(+)</text>
        <dbReference type="Rhea" id="RHEA:36171"/>
        <dbReference type="ChEBI" id="CHEBI:15378"/>
        <dbReference type="ChEBI" id="CHEBI:17135"/>
        <dbReference type="ChEBI" id="CHEBI:57534"/>
        <dbReference type="ChEBI" id="CHEBI:57560"/>
        <dbReference type="ChEBI" id="CHEBI:73315"/>
        <dbReference type="EC" id="2.5.1.26"/>
    </reaction>
</comment>
<keyword evidence="2 4" id="KW-0274">FAD</keyword>
<dbReference type="GO" id="GO:0008609">
    <property type="term" value="F:alkylglycerone-phosphate synthase activity"/>
    <property type="evidence" value="ECO:0007669"/>
    <property type="project" value="UniProtKB-EC"/>
</dbReference>
<comment type="caution">
    <text evidence="5">The sequence shown here is derived from an EMBL/GenBank/DDBJ whole genome shotgun (WGS) entry which is preliminary data.</text>
</comment>